<protein>
    <submittedName>
        <fullName evidence="2">Uncharacterized protein</fullName>
    </submittedName>
</protein>
<proteinExistence type="predicted"/>
<keyword evidence="1" id="KW-0472">Membrane</keyword>
<dbReference type="EMBL" id="QJVC01000003">
    <property type="protein sequence ID" value="PYI39252.1"/>
    <property type="molecule type" value="Genomic_DNA"/>
</dbReference>
<organism evidence="2 3">
    <name type="scientific">Arthrobacter psychrolactophilus</name>
    <dbReference type="NCBI Taxonomy" id="92442"/>
    <lineage>
        <taxon>Bacteria</taxon>
        <taxon>Bacillati</taxon>
        <taxon>Actinomycetota</taxon>
        <taxon>Actinomycetes</taxon>
        <taxon>Micrococcales</taxon>
        <taxon>Micrococcaceae</taxon>
        <taxon>Arthrobacter</taxon>
    </lineage>
</organism>
<gene>
    <name evidence="2" type="ORF">CVS30_04600</name>
</gene>
<reference evidence="2 3" key="1">
    <citation type="submission" date="2018-05" db="EMBL/GenBank/DDBJ databases">
        <title>Genetic diversity of glacier-inhabiting Cryobacterium bacteria in China and description of Cryobacterium mengkeensis sp. nov. and Arthrobacter glacialis sp. nov.</title>
        <authorList>
            <person name="Liu Q."/>
            <person name="Xin Y.-H."/>
        </authorList>
    </citation>
    <scope>NUCLEOTIDE SEQUENCE [LARGE SCALE GENOMIC DNA]</scope>
    <source>
        <strain evidence="2 3">B7</strain>
    </source>
</reference>
<evidence type="ECO:0000256" key="1">
    <source>
        <dbReference type="SAM" id="Phobius"/>
    </source>
</evidence>
<accession>A0A2V5IV61</accession>
<evidence type="ECO:0000313" key="3">
    <source>
        <dbReference type="Proteomes" id="UP000247980"/>
    </source>
</evidence>
<dbReference type="Proteomes" id="UP000247980">
    <property type="component" value="Unassembled WGS sequence"/>
</dbReference>
<dbReference type="AlphaFoldDB" id="A0A2V5IV61"/>
<dbReference type="RefSeq" id="WP_110484157.1">
    <property type="nucleotide sequence ID" value="NZ_QJVC01000003.1"/>
</dbReference>
<keyword evidence="3" id="KW-1185">Reference proteome</keyword>
<keyword evidence="1" id="KW-0812">Transmembrane</keyword>
<feature type="transmembrane region" description="Helical" evidence="1">
    <location>
        <begin position="163"/>
        <end position="184"/>
    </location>
</feature>
<dbReference type="OrthoDB" id="5081855at2"/>
<evidence type="ECO:0000313" key="2">
    <source>
        <dbReference type="EMBL" id="PYI39252.1"/>
    </source>
</evidence>
<feature type="transmembrane region" description="Helical" evidence="1">
    <location>
        <begin position="9"/>
        <end position="28"/>
    </location>
</feature>
<keyword evidence="1" id="KW-1133">Transmembrane helix</keyword>
<sequence>MPTRQRLEFGWAIAGASVLAAVLIWALWVLPISRSIESATPAAIGSSVVYEVEKGKTAGIWTSGRSSWLGTVSCTVEGPDGGSPGVLNVRGLSWEDTLWWMTRRSGFEQTRWFTATSSGNHTITCRDSLDTYEGEYLLAKSAAGSGDLGLGRSGGVRYAKSEILAMSAVFTPLLAIMLIPIMTIQTLRVRWSRRKSEKS</sequence>
<comment type="caution">
    <text evidence="2">The sequence shown here is derived from an EMBL/GenBank/DDBJ whole genome shotgun (WGS) entry which is preliminary data.</text>
</comment>
<name>A0A2V5IV61_9MICC</name>